<organism evidence="2 3">
    <name type="scientific">Ustilaginoidea virens</name>
    <name type="common">Rice false smut fungus</name>
    <name type="synonym">Villosiclava virens</name>
    <dbReference type="NCBI Taxonomy" id="1159556"/>
    <lineage>
        <taxon>Eukaryota</taxon>
        <taxon>Fungi</taxon>
        <taxon>Dikarya</taxon>
        <taxon>Ascomycota</taxon>
        <taxon>Pezizomycotina</taxon>
        <taxon>Sordariomycetes</taxon>
        <taxon>Hypocreomycetidae</taxon>
        <taxon>Hypocreales</taxon>
        <taxon>Clavicipitaceae</taxon>
        <taxon>Ustilaginoidea</taxon>
    </lineage>
</organism>
<dbReference type="AlphaFoldDB" id="A0A1B5KS11"/>
<reference evidence="3" key="1">
    <citation type="journal article" date="2016" name="Genome Announc.">
        <title>Genome sequence of Ustilaginoidea virens IPU010, a rice pathogenic fungus causing false smut.</title>
        <authorList>
            <person name="Kumagai T."/>
            <person name="Ishii T."/>
            <person name="Terai G."/>
            <person name="Umemura M."/>
            <person name="Machida M."/>
            <person name="Asai K."/>
        </authorList>
    </citation>
    <scope>NUCLEOTIDE SEQUENCE [LARGE SCALE GENOMIC DNA]</scope>
    <source>
        <strain evidence="3">IPU010</strain>
    </source>
</reference>
<evidence type="ECO:0000256" key="1">
    <source>
        <dbReference type="SAM" id="SignalP"/>
    </source>
</evidence>
<feature type="chain" id="PRO_5008577522" evidence="1">
    <location>
        <begin position="18"/>
        <end position="129"/>
    </location>
</feature>
<evidence type="ECO:0000313" key="2">
    <source>
        <dbReference type="EMBL" id="GAO13629.1"/>
    </source>
</evidence>
<proteinExistence type="predicted"/>
<feature type="signal peptide" evidence="1">
    <location>
        <begin position="1"/>
        <end position="17"/>
    </location>
</feature>
<protein>
    <submittedName>
        <fullName evidence="2">Uncharacterized protein</fullName>
    </submittedName>
</protein>
<keyword evidence="1" id="KW-0732">Signal</keyword>
<evidence type="ECO:0000313" key="3">
    <source>
        <dbReference type="Proteomes" id="UP000054053"/>
    </source>
</evidence>
<accession>A0A1B5KS11</accession>
<gene>
    <name evidence="2" type="ORF">UVI_02017380</name>
</gene>
<dbReference type="Proteomes" id="UP000054053">
    <property type="component" value="Unassembled WGS sequence"/>
</dbReference>
<dbReference type="EMBL" id="BBTG02000007">
    <property type="protein sequence ID" value="GAO13629.1"/>
    <property type="molecule type" value="Genomic_DNA"/>
</dbReference>
<comment type="caution">
    <text evidence="2">The sequence shown here is derived from an EMBL/GenBank/DDBJ whole genome shotgun (WGS) entry which is preliminary data.</text>
</comment>
<sequence>MQLAIALIASLAPLTLAKEDHWQKSWQWFKRWQDFDAHIRALTPELESVVGVRKMSRQLFKQGSRVFDNREYVNENGRRYENILRKAMPCRSPQEEGKDAACQLGPIGSKSYNYPDITANRGLTGTWRR</sequence>
<name>A0A1B5KS11_USTVR</name>